<protein>
    <submittedName>
        <fullName evidence="1">Uncharacterized protein</fullName>
    </submittedName>
</protein>
<reference evidence="1" key="1">
    <citation type="submission" date="2020-09" db="EMBL/GenBank/DDBJ databases">
        <title>Genome-Enabled Discovery of Anthraquinone Biosynthesis in Senna tora.</title>
        <authorList>
            <person name="Kang S.-H."/>
            <person name="Pandey R.P."/>
            <person name="Lee C.-M."/>
            <person name="Sim J.-S."/>
            <person name="Jeong J.-T."/>
            <person name="Choi B.-S."/>
            <person name="Jung M."/>
            <person name="Ginzburg D."/>
            <person name="Zhao K."/>
            <person name="Won S.Y."/>
            <person name="Oh T.-J."/>
            <person name="Yu Y."/>
            <person name="Kim N.-H."/>
            <person name="Lee O.R."/>
            <person name="Lee T.-H."/>
            <person name="Bashyal P."/>
            <person name="Kim T.-S."/>
            <person name="Lee W.-H."/>
            <person name="Kawkins C."/>
            <person name="Kim C.-K."/>
            <person name="Kim J.S."/>
            <person name="Ahn B.O."/>
            <person name="Rhee S.Y."/>
            <person name="Sohng J.K."/>
        </authorList>
    </citation>
    <scope>NUCLEOTIDE SEQUENCE</scope>
    <source>
        <tissue evidence="1">Leaf</tissue>
    </source>
</reference>
<evidence type="ECO:0000313" key="2">
    <source>
        <dbReference type="Proteomes" id="UP000634136"/>
    </source>
</evidence>
<proteinExistence type="predicted"/>
<sequence length="42" mass="4813">MWRTKWNNKRGIGVVIQLASTEESTVVGRKYQNEGNYSGIEL</sequence>
<organism evidence="1 2">
    <name type="scientific">Senna tora</name>
    <dbReference type="NCBI Taxonomy" id="362788"/>
    <lineage>
        <taxon>Eukaryota</taxon>
        <taxon>Viridiplantae</taxon>
        <taxon>Streptophyta</taxon>
        <taxon>Embryophyta</taxon>
        <taxon>Tracheophyta</taxon>
        <taxon>Spermatophyta</taxon>
        <taxon>Magnoliopsida</taxon>
        <taxon>eudicotyledons</taxon>
        <taxon>Gunneridae</taxon>
        <taxon>Pentapetalae</taxon>
        <taxon>rosids</taxon>
        <taxon>fabids</taxon>
        <taxon>Fabales</taxon>
        <taxon>Fabaceae</taxon>
        <taxon>Caesalpinioideae</taxon>
        <taxon>Cassia clade</taxon>
        <taxon>Senna</taxon>
    </lineage>
</organism>
<accession>A0A834WQW2</accession>
<keyword evidence="2" id="KW-1185">Reference proteome</keyword>
<gene>
    <name evidence="1" type="ORF">G2W53_019560</name>
</gene>
<evidence type="ECO:0000313" key="1">
    <source>
        <dbReference type="EMBL" id="KAF7828396.1"/>
    </source>
</evidence>
<dbReference type="EMBL" id="JAAIUW010000006">
    <property type="protein sequence ID" value="KAF7828396.1"/>
    <property type="molecule type" value="Genomic_DNA"/>
</dbReference>
<name>A0A834WQW2_9FABA</name>
<dbReference type="AlphaFoldDB" id="A0A834WQW2"/>
<dbReference type="Proteomes" id="UP000634136">
    <property type="component" value="Unassembled WGS sequence"/>
</dbReference>
<comment type="caution">
    <text evidence="1">The sequence shown here is derived from an EMBL/GenBank/DDBJ whole genome shotgun (WGS) entry which is preliminary data.</text>
</comment>